<keyword evidence="2" id="KW-1185">Reference proteome</keyword>
<dbReference type="Proteomes" id="UP000020681">
    <property type="component" value="Unassembled WGS sequence"/>
</dbReference>
<protein>
    <submittedName>
        <fullName evidence="1">ESX-4 secretion system eccC4 domain protein</fullName>
    </submittedName>
</protein>
<proteinExistence type="predicted"/>
<evidence type="ECO:0000313" key="2">
    <source>
        <dbReference type="Proteomes" id="UP000020681"/>
    </source>
</evidence>
<dbReference type="InterPro" id="IPR027417">
    <property type="entry name" value="P-loop_NTPase"/>
</dbReference>
<dbReference type="EMBL" id="JAOL01000081">
    <property type="protein sequence ID" value="EUA92138.1"/>
    <property type="molecule type" value="Genomic_DNA"/>
</dbReference>
<sequence>MHLIVASRSGGATRALFEPLLAALRDFGCMALMMSGRCDEGPLFGSGRPMPLPPGRAVLVTWAGDERLVQVAWTEPG</sequence>
<comment type="caution">
    <text evidence="1">The sequence shown here is derived from an EMBL/GenBank/DDBJ whole genome shotgun (WGS) entry which is preliminary data.</text>
</comment>
<reference evidence="1 2" key="1">
    <citation type="submission" date="2014-01" db="EMBL/GenBank/DDBJ databases">
        <authorList>
            <person name="Dobos K."/>
            <person name="Lenaerts A."/>
            <person name="Ordway D."/>
            <person name="DeGroote M.A."/>
            <person name="Parker T."/>
            <person name="Sizemore C."/>
            <person name="Tallon L.J."/>
            <person name="Sadzewicz L.K."/>
            <person name="Sengamalay N."/>
            <person name="Fraser C.M."/>
            <person name="Hine E."/>
            <person name="Shefchek K.A."/>
            <person name="Das S.P."/>
            <person name="Tettelin H."/>
        </authorList>
    </citation>
    <scope>NUCLEOTIDE SEQUENCE [LARGE SCALE GENOMIC DNA]</scope>
    <source>
        <strain evidence="1 2">Harvey</strain>
    </source>
</reference>
<gene>
    <name evidence="1" type="primary">eccC4</name>
    <name evidence="1" type="ORF">I551_1453</name>
</gene>
<organism evidence="1 2">
    <name type="scientific">Mycobacterium ulcerans str. Harvey</name>
    <dbReference type="NCBI Taxonomy" id="1299332"/>
    <lineage>
        <taxon>Bacteria</taxon>
        <taxon>Bacillati</taxon>
        <taxon>Actinomycetota</taxon>
        <taxon>Actinomycetes</taxon>
        <taxon>Mycobacteriales</taxon>
        <taxon>Mycobacteriaceae</taxon>
        <taxon>Mycobacterium</taxon>
        <taxon>Mycobacterium ulcerans group</taxon>
    </lineage>
</organism>
<accession>A0ABN0R533</accession>
<evidence type="ECO:0000313" key="1">
    <source>
        <dbReference type="EMBL" id="EUA92138.1"/>
    </source>
</evidence>
<name>A0ABN0R533_MYCUL</name>
<dbReference type="Gene3D" id="3.40.50.300">
    <property type="entry name" value="P-loop containing nucleotide triphosphate hydrolases"/>
    <property type="match status" value="1"/>
</dbReference>